<protein>
    <submittedName>
        <fullName evidence="1">DUF4250 domain-containing protein</fullName>
    </submittedName>
</protein>
<sequence length="58" mass="6718">MELPKDPAMLLSIVNMKLRDFYPTLTTLCEEMEIKETELTERLASIGYEYDADGNQFV</sequence>
<organism evidence="1 2">
    <name type="scientific">Qiania dongpingensis</name>
    <dbReference type="NCBI Taxonomy" id="2763669"/>
    <lineage>
        <taxon>Bacteria</taxon>
        <taxon>Bacillati</taxon>
        <taxon>Bacillota</taxon>
        <taxon>Clostridia</taxon>
        <taxon>Lachnospirales</taxon>
        <taxon>Lachnospiraceae</taxon>
        <taxon>Qiania</taxon>
    </lineage>
</organism>
<dbReference type="KEGG" id="qdo:H9Q78_09885"/>
<dbReference type="InterPro" id="IPR025346">
    <property type="entry name" value="DUF4250"/>
</dbReference>
<dbReference type="RefSeq" id="WP_249301399.1">
    <property type="nucleotide sequence ID" value="NZ_CP060634.1"/>
</dbReference>
<evidence type="ECO:0000313" key="2">
    <source>
        <dbReference type="Proteomes" id="UP000515823"/>
    </source>
</evidence>
<dbReference type="AlphaFoldDB" id="A0A7G9G1T1"/>
<evidence type="ECO:0000313" key="1">
    <source>
        <dbReference type="EMBL" id="QNM04763.1"/>
    </source>
</evidence>
<dbReference type="Proteomes" id="UP000515823">
    <property type="component" value="Chromosome"/>
</dbReference>
<dbReference type="Pfam" id="PF14056">
    <property type="entry name" value="DUF4250"/>
    <property type="match status" value="1"/>
</dbReference>
<gene>
    <name evidence="1" type="ORF">H9Q78_09885</name>
</gene>
<proteinExistence type="predicted"/>
<name>A0A7G9G1T1_9FIRM</name>
<accession>A0A7G9G1T1</accession>
<reference evidence="1 2" key="1">
    <citation type="submission" date="2020-08" db="EMBL/GenBank/DDBJ databases">
        <authorList>
            <person name="Liu C."/>
            <person name="Sun Q."/>
        </authorList>
    </citation>
    <scope>NUCLEOTIDE SEQUENCE [LARGE SCALE GENOMIC DNA]</scope>
    <source>
        <strain evidence="1 2">NSJ-38</strain>
    </source>
</reference>
<dbReference type="EMBL" id="CP060634">
    <property type="protein sequence ID" value="QNM04763.1"/>
    <property type="molecule type" value="Genomic_DNA"/>
</dbReference>
<keyword evidence="2" id="KW-1185">Reference proteome</keyword>